<dbReference type="Gene3D" id="1.25.40.10">
    <property type="entry name" value="Tetratricopeptide repeat domain"/>
    <property type="match status" value="2"/>
</dbReference>
<name>A0A0D7AZM0_9AGAR</name>
<sequence>MNDQPPALPASSALMEGLFVVPRTEPIPSPPAAPDVGDIRRTIAELEARHLRVAAAWVSEMLCAIPESIRAKCTDPPHELAPEPEDDYASAALGSLQAHEFNRSANLLKHATSPRARFLAIYAQYLGSERAALQEWHTMDGTRHQTPLPVNASLPDLYGLLEGSEDPFLQFLEGLFLYRLQRRQAAIKVISASLKRVPWNWSAWNVLNRCIHTYDEYEEFLSTTSLDCSHPAFYCWHVQIKNDLTLNADPLCVCLLKTYASNEWLNCQRSRALYVNNQAADALSIFETVLKGHPARTQDLDTLAIQLYLSGNSEKLGSYAAAVDHAIERPEGCILIGLSLSLRRYHEKACRYFLRATYLDPTCGMAYNFLGQTLIDLHNTYAGIHMFKRATDLSPKDTRAWHGLCQAYRYLQMPSYALQAARQSLKARPHDAHMWEQAGICFEELGRPHDAASMYLWATGLSPPGQAAASLYFKFARLTNDAVMWDVMIARVEAVGPVNELYVMAINARAVLLVNDFAYDSARTLLQKALPLAAQYPEEVDKSKKTLAMLPPPTVAAPF</sequence>
<evidence type="ECO:0000256" key="3">
    <source>
        <dbReference type="ARBA" id="ARBA00022776"/>
    </source>
</evidence>
<proteinExistence type="predicted"/>
<dbReference type="OrthoDB" id="10262026at2759"/>
<evidence type="ECO:0000256" key="5">
    <source>
        <dbReference type="ARBA" id="ARBA00022803"/>
    </source>
</evidence>
<dbReference type="InterPro" id="IPR011990">
    <property type="entry name" value="TPR-like_helical_dom_sf"/>
</dbReference>
<dbReference type="STRING" id="1314674.A0A0D7AZM0"/>
<organism evidence="9 10">
    <name type="scientific">Cylindrobasidium torrendii FP15055 ss-10</name>
    <dbReference type="NCBI Taxonomy" id="1314674"/>
    <lineage>
        <taxon>Eukaryota</taxon>
        <taxon>Fungi</taxon>
        <taxon>Dikarya</taxon>
        <taxon>Basidiomycota</taxon>
        <taxon>Agaricomycotina</taxon>
        <taxon>Agaricomycetes</taxon>
        <taxon>Agaricomycetidae</taxon>
        <taxon>Agaricales</taxon>
        <taxon>Marasmiineae</taxon>
        <taxon>Physalacriaceae</taxon>
        <taxon>Cylindrobasidium</taxon>
    </lineage>
</organism>
<dbReference type="GO" id="GO:0005680">
    <property type="term" value="C:anaphase-promoting complex"/>
    <property type="evidence" value="ECO:0007669"/>
    <property type="project" value="InterPro"/>
</dbReference>
<dbReference type="SMART" id="SM00028">
    <property type="entry name" value="TPR"/>
    <property type="match status" value="5"/>
</dbReference>
<dbReference type="GO" id="GO:0016567">
    <property type="term" value="P:protein ubiquitination"/>
    <property type="evidence" value="ECO:0007669"/>
    <property type="project" value="TreeGrafter"/>
</dbReference>
<accession>A0A0D7AZM0</accession>
<dbReference type="AlphaFoldDB" id="A0A0D7AZM0"/>
<dbReference type="GO" id="GO:0031145">
    <property type="term" value="P:anaphase-promoting complex-dependent catabolic process"/>
    <property type="evidence" value="ECO:0007669"/>
    <property type="project" value="TreeGrafter"/>
</dbReference>
<feature type="repeat" description="TPR" evidence="7">
    <location>
        <begin position="364"/>
        <end position="397"/>
    </location>
</feature>
<keyword evidence="5 7" id="KW-0802">TPR repeat</keyword>
<evidence type="ECO:0000256" key="1">
    <source>
        <dbReference type="ARBA" id="ARBA00022618"/>
    </source>
</evidence>
<dbReference type="Proteomes" id="UP000054007">
    <property type="component" value="Unassembled WGS sequence"/>
</dbReference>
<evidence type="ECO:0000256" key="2">
    <source>
        <dbReference type="ARBA" id="ARBA00022737"/>
    </source>
</evidence>
<gene>
    <name evidence="9" type="ORF">CYLTODRAFT_382405</name>
</gene>
<dbReference type="PANTHER" id="PTHR12558:SF10">
    <property type="entry name" value="CELL DIVISION CYCLE PROTEIN 23 HOMOLOG"/>
    <property type="match status" value="1"/>
</dbReference>
<keyword evidence="10" id="KW-1185">Reference proteome</keyword>
<dbReference type="GO" id="GO:0045842">
    <property type="term" value="P:positive regulation of mitotic metaphase/anaphase transition"/>
    <property type="evidence" value="ECO:0007669"/>
    <property type="project" value="TreeGrafter"/>
</dbReference>
<keyword evidence="2" id="KW-0677">Repeat</keyword>
<dbReference type="InterPro" id="IPR007192">
    <property type="entry name" value="APC8"/>
</dbReference>
<feature type="domain" description="Cdc23" evidence="8">
    <location>
        <begin position="39"/>
        <end position="247"/>
    </location>
</feature>
<keyword evidence="1" id="KW-0132">Cell division</keyword>
<evidence type="ECO:0000259" key="8">
    <source>
        <dbReference type="Pfam" id="PF04049"/>
    </source>
</evidence>
<keyword evidence="4" id="KW-0833">Ubl conjugation pathway</keyword>
<protein>
    <submittedName>
        <fullName evidence="9">TPR-like protein</fullName>
    </submittedName>
</protein>
<evidence type="ECO:0000256" key="4">
    <source>
        <dbReference type="ARBA" id="ARBA00022786"/>
    </source>
</evidence>
<dbReference type="PANTHER" id="PTHR12558">
    <property type="entry name" value="CELL DIVISION CYCLE 16,23,27"/>
    <property type="match status" value="1"/>
</dbReference>
<evidence type="ECO:0000313" key="9">
    <source>
        <dbReference type="EMBL" id="KIY63349.1"/>
    </source>
</evidence>
<reference evidence="9 10" key="1">
    <citation type="journal article" date="2015" name="Fungal Genet. Biol.">
        <title>Evolution of novel wood decay mechanisms in Agaricales revealed by the genome sequences of Fistulina hepatica and Cylindrobasidium torrendii.</title>
        <authorList>
            <person name="Floudas D."/>
            <person name="Held B.W."/>
            <person name="Riley R."/>
            <person name="Nagy L.G."/>
            <person name="Koehler G."/>
            <person name="Ransdell A.S."/>
            <person name="Younus H."/>
            <person name="Chow J."/>
            <person name="Chiniquy J."/>
            <person name="Lipzen A."/>
            <person name="Tritt A."/>
            <person name="Sun H."/>
            <person name="Haridas S."/>
            <person name="LaButti K."/>
            <person name="Ohm R.A."/>
            <person name="Kues U."/>
            <person name="Blanchette R.A."/>
            <person name="Grigoriev I.V."/>
            <person name="Minto R.E."/>
            <person name="Hibbett D.S."/>
        </authorList>
    </citation>
    <scope>NUCLEOTIDE SEQUENCE [LARGE SCALE GENOMIC DNA]</scope>
    <source>
        <strain evidence="9 10">FP15055 ss-10</strain>
    </source>
</reference>
<dbReference type="Pfam" id="PF04049">
    <property type="entry name" value="ANAPC8"/>
    <property type="match status" value="1"/>
</dbReference>
<dbReference type="InterPro" id="IPR019734">
    <property type="entry name" value="TPR_rpt"/>
</dbReference>
<dbReference type="GO" id="GO:0051301">
    <property type="term" value="P:cell division"/>
    <property type="evidence" value="ECO:0007669"/>
    <property type="project" value="UniProtKB-KW"/>
</dbReference>
<evidence type="ECO:0000256" key="7">
    <source>
        <dbReference type="PROSITE-ProRule" id="PRU00339"/>
    </source>
</evidence>
<dbReference type="SUPFAM" id="SSF48452">
    <property type="entry name" value="TPR-like"/>
    <property type="match status" value="2"/>
</dbReference>
<evidence type="ECO:0000313" key="10">
    <source>
        <dbReference type="Proteomes" id="UP000054007"/>
    </source>
</evidence>
<keyword evidence="6" id="KW-0131">Cell cycle</keyword>
<dbReference type="PROSITE" id="PS50005">
    <property type="entry name" value="TPR"/>
    <property type="match status" value="1"/>
</dbReference>
<evidence type="ECO:0000256" key="6">
    <source>
        <dbReference type="ARBA" id="ARBA00023306"/>
    </source>
</evidence>
<dbReference type="EMBL" id="KN880702">
    <property type="protein sequence ID" value="KIY63349.1"/>
    <property type="molecule type" value="Genomic_DNA"/>
</dbReference>
<keyword evidence="3" id="KW-0498">Mitosis</keyword>